<dbReference type="GeneID" id="31487943"/>
<evidence type="ECO:0000313" key="3">
    <source>
        <dbReference type="Proteomes" id="UP000297565"/>
    </source>
</evidence>
<name>A0AAX2RWS1_HISSO</name>
<feature type="region of interest" description="Disordered" evidence="1">
    <location>
        <begin position="111"/>
        <end position="149"/>
    </location>
</feature>
<reference evidence="2 3" key="1">
    <citation type="submission" date="2019-03" db="EMBL/GenBank/DDBJ databases">
        <title>Horizontal Gene Transfer Machinery in Histophilus somni.</title>
        <authorList>
            <person name="Mostafa Nazari M."/>
            <person name="Liljebjelke K."/>
        </authorList>
    </citation>
    <scope>NUCLEOTIDE SEQUENCE [LARGE SCALE GENOMIC DNA]</scope>
    <source>
        <strain evidence="2 3">UOC-EPH-KLM-04</strain>
    </source>
</reference>
<evidence type="ECO:0000256" key="1">
    <source>
        <dbReference type="SAM" id="MobiDB-lite"/>
    </source>
</evidence>
<protein>
    <submittedName>
        <fullName evidence="2">Uncharacterized protein</fullName>
    </submittedName>
</protein>
<comment type="caution">
    <text evidence="2">The sequence shown here is derived from an EMBL/GenBank/DDBJ whole genome shotgun (WGS) entry which is preliminary data.</text>
</comment>
<dbReference type="EMBL" id="SNRV01000060">
    <property type="protein sequence ID" value="TEW26230.1"/>
    <property type="molecule type" value="Genomic_DNA"/>
</dbReference>
<gene>
    <name evidence="2" type="ORF">E2R48_10450</name>
</gene>
<sequence>MVHFVFYAGDAYSEKVNLIKIAESINRHFPCILNSYCSDGNLENRAMLNAIKHGYWQERLDSLYPPAKHSAYSYEDLPSDRYGAEFGAKYFDPKSNLSLGKQVSNYLKKLGATNPKNAPNYNTLPNIDNGSHSGIKNKTTKPFFTKEDK</sequence>
<evidence type="ECO:0000313" key="2">
    <source>
        <dbReference type="EMBL" id="TEW26230.1"/>
    </source>
</evidence>
<organism evidence="2 3">
    <name type="scientific">Histophilus somni</name>
    <name type="common">Haemophilus somnus</name>
    <dbReference type="NCBI Taxonomy" id="731"/>
    <lineage>
        <taxon>Bacteria</taxon>
        <taxon>Pseudomonadati</taxon>
        <taxon>Pseudomonadota</taxon>
        <taxon>Gammaproteobacteria</taxon>
        <taxon>Pasteurellales</taxon>
        <taxon>Pasteurellaceae</taxon>
        <taxon>Histophilus</taxon>
    </lineage>
</organism>
<dbReference type="RefSeq" id="WP_012340766.1">
    <property type="nucleotide sequence ID" value="NZ_CP157211.1"/>
</dbReference>
<proteinExistence type="predicted"/>
<dbReference type="Proteomes" id="UP000297565">
    <property type="component" value="Unassembled WGS sequence"/>
</dbReference>
<dbReference type="AlphaFoldDB" id="A0AAX2RWS1"/>
<accession>A0AAX2RWS1</accession>
<feature type="compositionally biased region" description="Polar residues" evidence="1">
    <location>
        <begin position="114"/>
        <end position="142"/>
    </location>
</feature>